<evidence type="ECO:0000259" key="3">
    <source>
        <dbReference type="Pfam" id="PF02581"/>
    </source>
</evidence>
<keyword evidence="2" id="KW-0784">Thiamine biosynthesis</keyword>
<dbReference type="PANTHER" id="PTHR20857:SF15">
    <property type="entry name" value="THIAMINE-PHOSPHATE SYNTHASE"/>
    <property type="match status" value="1"/>
</dbReference>
<dbReference type="CDD" id="cd00564">
    <property type="entry name" value="TMP_TenI"/>
    <property type="match status" value="1"/>
</dbReference>
<dbReference type="InterPro" id="IPR013785">
    <property type="entry name" value="Aldolase_TIM"/>
</dbReference>
<dbReference type="PANTHER" id="PTHR20857">
    <property type="entry name" value="THIAMINE-PHOSPHATE PYROPHOSPHORYLASE"/>
    <property type="match status" value="1"/>
</dbReference>
<proteinExistence type="predicted"/>
<keyword evidence="4" id="KW-0808">Transferase</keyword>
<dbReference type="GO" id="GO:0005737">
    <property type="term" value="C:cytoplasm"/>
    <property type="evidence" value="ECO:0007669"/>
    <property type="project" value="TreeGrafter"/>
</dbReference>
<evidence type="ECO:0000313" key="5">
    <source>
        <dbReference type="Proteomes" id="UP000316921"/>
    </source>
</evidence>
<sequence>MSRLVANQDWTPPPLVALTPGNLTLADCAALVQRCEAAVAAGLRGVLLRERCLFDRDFLALAGELRRKLGAGGWLGIHDRAHLFAACDGDALHLGWWSLEPSAARTLVGEAVPIGFSAHADDPQQNRQGCDYLLLAPVAATRSHPDPEAVDWRAPLGVDGFESELRRDGRPTWALGGVDATNAAALRRAGAKGIAVLGAILGQSDPGTAARGTAALLDAWENDR</sequence>
<dbReference type="GO" id="GO:0009228">
    <property type="term" value="P:thiamine biosynthetic process"/>
    <property type="evidence" value="ECO:0007669"/>
    <property type="project" value="UniProtKB-KW"/>
</dbReference>
<protein>
    <submittedName>
        <fullName evidence="4">Thiamine-phosphate synthase</fullName>
        <ecNumber evidence="4">2.5.1.3</ecNumber>
    </submittedName>
</protein>
<dbReference type="SUPFAM" id="SSF51391">
    <property type="entry name" value="Thiamin phosphate synthase"/>
    <property type="match status" value="1"/>
</dbReference>
<dbReference type="Pfam" id="PF02581">
    <property type="entry name" value="TMP-TENI"/>
    <property type="match status" value="1"/>
</dbReference>
<dbReference type="GO" id="GO:0004789">
    <property type="term" value="F:thiamine-phosphate diphosphorylase activity"/>
    <property type="evidence" value="ECO:0007669"/>
    <property type="project" value="UniProtKB-EC"/>
</dbReference>
<dbReference type="EMBL" id="CP036287">
    <property type="protein sequence ID" value="QDU67571.1"/>
    <property type="molecule type" value="Genomic_DNA"/>
</dbReference>
<evidence type="ECO:0000256" key="1">
    <source>
        <dbReference type="ARBA" id="ARBA00004948"/>
    </source>
</evidence>
<accession>A0A518BKS0</accession>
<dbReference type="EC" id="2.5.1.3" evidence="4"/>
<organism evidence="4 5">
    <name type="scientific">Engelhardtia mirabilis</name>
    <dbReference type="NCBI Taxonomy" id="2528011"/>
    <lineage>
        <taxon>Bacteria</taxon>
        <taxon>Pseudomonadati</taxon>
        <taxon>Planctomycetota</taxon>
        <taxon>Planctomycetia</taxon>
        <taxon>Planctomycetia incertae sedis</taxon>
        <taxon>Engelhardtia</taxon>
    </lineage>
</organism>
<reference evidence="4 5" key="1">
    <citation type="submission" date="2019-02" db="EMBL/GenBank/DDBJ databases">
        <title>Deep-cultivation of Planctomycetes and their phenomic and genomic characterization uncovers novel biology.</title>
        <authorList>
            <person name="Wiegand S."/>
            <person name="Jogler M."/>
            <person name="Boedeker C."/>
            <person name="Pinto D."/>
            <person name="Vollmers J."/>
            <person name="Rivas-Marin E."/>
            <person name="Kohn T."/>
            <person name="Peeters S.H."/>
            <person name="Heuer A."/>
            <person name="Rast P."/>
            <person name="Oberbeckmann S."/>
            <person name="Bunk B."/>
            <person name="Jeske O."/>
            <person name="Meyerdierks A."/>
            <person name="Storesund J.E."/>
            <person name="Kallscheuer N."/>
            <person name="Luecker S."/>
            <person name="Lage O.M."/>
            <person name="Pohl T."/>
            <person name="Merkel B.J."/>
            <person name="Hornburger P."/>
            <person name="Mueller R.-W."/>
            <person name="Bruemmer F."/>
            <person name="Labrenz M."/>
            <person name="Spormann A.M."/>
            <person name="Op den Camp H."/>
            <person name="Overmann J."/>
            <person name="Amann R."/>
            <person name="Jetten M.S.M."/>
            <person name="Mascher T."/>
            <person name="Medema M.H."/>
            <person name="Devos D.P."/>
            <person name="Kaster A.-K."/>
            <person name="Ovreas L."/>
            <person name="Rohde M."/>
            <person name="Galperin M.Y."/>
            <person name="Jogler C."/>
        </authorList>
    </citation>
    <scope>NUCLEOTIDE SEQUENCE [LARGE SCALE GENOMIC DNA]</scope>
    <source>
        <strain evidence="4 5">Pla133</strain>
    </source>
</reference>
<gene>
    <name evidence="4" type="primary">thiE_1</name>
    <name evidence="4" type="ORF">Pla133_26590</name>
</gene>
<dbReference type="AlphaFoldDB" id="A0A518BKS0"/>
<feature type="domain" description="Thiamine phosphate synthase/TenI" evidence="3">
    <location>
        <begin position="29"/>
        <end position="200"/>
    </location>
</feature>
<dbReference type="InterPro" id="IPR022998">
    <property type="entry name" value="ThiamineP_synth_TenI"/>
</dbReference>
<name>A0A518BKS0_9BACT</name>
<dbReference type="Proteomes" id="UP000316921">
    <property type="component" value="Chromosome"/>
</dbReference>
<dbReference type="KEGG" id="pbap:Pla133_26590"/>
<dbReference type="InterPro" id="IPR036206">
    <property type="entry name" value="ThiamineP_synth_sf"/>
</dbReference>
<evidence type="ECO:0000313" key="4">
    <source>
        <dbReference type="EMBL" id="QDU67571.1"/>
    </source>
</evidence>
<dbReference type="Gene3D" id="3.20.20.70">
    <property type="entry name" value="Aldolase class I"/>
    <property type="match status" value="1"/>
</dbReference>
<evidence type="ECO:0000256" key="2">
    <source>
        <dbReference type="ARBA" id="ARBA00022977"/>
    </source>
</evidence>
<keyword evidence="5" id="KW-1185">Reference proteome</keyword>
<comment type="pathway">
    <text evidence="1">Cofactor biosynthesis; thiamine diphosphate biosynthesis.</text>
</comment>